<evidence type="ECO:0000313" key="1">
    <source>
        <dbReference type="EMBL" id="KAF9622094.1"/>
    </source>
</evidence>
<dbReference type="EMBL" id="JADFTS010000002">
    <property type="protein sequence ID" value="KAF9622094.1"/>
    <property type="molecule type" value="Genomic_DNA"/>
</dbReference>
<dbReference type="InterPro" id="IPR024741">
    <property type="entry name" value="Condensin2_G2"/>
</dbReference>
<dbReference type="Pfam" id="PF12422">
    <property type="entry name" value="Condensin2nSMC"/>
    <property type="match status" value="1"/>
</dbReference>
<reference evidence="1 2" key="1">
    <citation type="submission" date="2020-10" db="EMBL/GenBank/DDBJ databases">
        <title>The Coptis chinensis genome and diversification of protoberbering-type alkaloids.</title>
        <authorList>
            <person name="Wang B."/>
            <person name="Shu S."/>
            <person name="Song C."/>
            <person name="Liu Y."/>
        </authorList>
    </citation>
    <scope>NUCLEOTIDE SEQUENCE [LARGE SCALE GENOMIC DNA]</scope>
    <source>
        <strain evidence="1">HL-2020</strain>
        <tissue evidence="1">Leaf</tissue>
    </source>
</reference>
<dbReference type="PANTHER" id="PTHR16199">
    <property type="entry name" value="CONDENSIN-2 COMPLEX SUBUNIT G2"/>
    <property type="match status" value="1"/>
</dbReference>
<name>A0A835IRK0_9MAGN</name>
<dbReference type="GO" id="GO:0000070">
    <property type="term" value="P:mitotic sister chromatid segregation"/>
    <property type="evidence" value="ECO:0007669"/>
    <property type="project" value="TreeGrafter"/>
</dbReference>
<dbReference type="GO" id="GO:0000796">
    <property type="term" value="C:condensin complex"/>
    <property type="evidence" value="ECO:0007669"/>
    <property type="project" value="TreeGrafter"/>
</dbReference>
<keyword evidence="2" id="KW-1185">Reference proteome</keyword>
<organism evidence="1 2">
    <name type="scientific">Coptis chinensis</name>
    <dbReference type="NCBI Taxonomy" id="261450"/>
    <lineage>
        <taxon>Eukaryota</taxon>
        <taxon>Viridiplantae</taxon>
        <taxon>Streptophyta</taxon>
        <taxon>Embryophyta</taxon>
        <taxon>Tracheophyta</taxon>
        <taxon>Spermatophyta</taxon>
        <taxon>Magnoliopsida</taxon>
        <taxon>Ranunculales</taxon>
        <taxon>Ranunculaceae</taxon>
        <taxon>Coptidoideae</taxon>
        <taxon>Coptis</taxon>
    </lineage>
</organism>
<proteinExistence type="predicted"/>
<evidence type="ECO:0000313" key="2">
    <source>
        <dbReference type="Proteomes" id="UP000631114"/>
    </source>
</evidence>
<sequence>MKLQTYNTSTTVGAQVTKDFSACGMLLILAPYRMHQSQYSWNIKRKSEEIWGLLKKERIENDKGVCLSATYSSLKLAKTKIPFGRKLMLEAYADILFRAWKVGEGLSREEIENGFSRRTTDGVKKLLFRLSEPVIFRSLQVANSNVRKNALHLLLDMFPLEDPDATEEVKDALLDKQFFLLEKLLLDECPNVRVVAVEVPHKTFGSHKAYDNRFESHAHEANQLERFASVFDYFDGGVRRTEWLIAGHRLKLHLLEQRHTDEDLSATIVCFPSPHYRIVHIERSKTEAGENLVVIHEYYSDGGDCWAIFRVDLDASAVAADWKYRCISLLESVYWLSKSGHLLKFNCVRFVGETIELPEIAKETFLDA</sequence>
<dbReference type="OrthoDB" id="10062843at2759"/>
<accession>A0A835IRK0</accession>
<gene>
    <name evidence="1" type="ORF">IFM89_029378</name>
</gene>
<dbReference type="AlphaFoldDB" id="A0A835IRK0"/>
<dbReference type="PANTHER" id="PTHR16199:SF4">
    <property type="entry name" value="CONDENSIN-2 COMPLEX SUBUNIT G2"/>
    <property type="match status" value="1"/>
</dbReference>
<dbReference type="Proteomes" id="UP000631114">
    <property type="component" value="Unassembled WGS sequence"/>
</dbReference>
<comment type="caution">
    <text evidence="1">The sequence shown here is derived from an EMBL/GenBank/DDBJ whole genome shotgun (WGS) entry which is preliminary data.</text>
</comment>
<dbReference type="GO" id="GO:0005634">
    <property type="term" value="C:nucleus"/>
    <property type="evidence" value="ECO:0007669"/>
    <property type="project" value="InterPro"/>
</dbReference>
<protein>
    <submittedName>
        <fullName evidence="1">Uncharacterized protein</fullName>
    </submittedName>
</protein>